<dbReference type="PROSITE" id="PS51186">
    <property type="entry name" value="GNAT"/>
    <property type="match status" value="1"/>
</dbReference>
<dbReference type="CDD" id="cd04301">
    <property type="entry name" value="NAT_SF"/>
    <property type="match status" value="1"/>
</dbReference>
<dbReference type="AlphaFoldDB" id="A0A9X3RY52"/>
<evidence type="ECO:0000259" key="3">
    <source>
        <dbReference type="PROSITE" id="PS51186"/>
    </source>
</evidence>
<dbReference type="Proteomes" id="UP001149140">
    <property type="component" value="Unassembled WGS sequence"/>
</dbReference>
<comment type="caution">
    <text evidence="4">The sequence shown here is derived from an EMBL/GenBank/DDBJ whole genome shotgun (WGS) entry which is preliminary data.</text>
</comment>
<evidence type="ECO:0000313" key="4">
    <source>
        <dbReference type="EMBL" id="MDA0158789.1"/>
    </source>
</evidence>
<dbReference type="GO" id="GO:0016747">
    <property type="term" value="F:acyltransferase activity, transferring groups other than amino-acyl groups"/>
    <property type="evidence" value="ECO:0007669"/>
    <property type="project" value="InterPro"/>
</dbReference>
<keyword evidence="1" id="KW-0808">Transferase</keyword>
<dbReference type="InterPro" id="IPR000182">
    <property type="entry name" value="GNAT_dom"/>
</dbReference>
<feature type="domain" description="N-acetyltransferase" evidence="3">
    <location>
        <begin position="1"/>
        <end position="122"/>
    </location>
</feature>
<proteinExistence type="predicted"/>
<dbReference type="Gene3D" id="3.40.630.30">
    <property type="match status" value="1"/>
</dbReference>
<name>A0A9X3RY52_9ACTN</name>
<dbReference type="Pfam" id="PF00583">
    <property type="entry name" value="Acetyltransf_1"/>
    <property type="match status" value="1"/>
</dbReference>
<evidence type="ECO:0000313" key="5">
    <source>
        <dbReference type="Proteomes" id="UP001149140"/>
    </source>
</evidence>
<keyword evidence="2" id="KW-0012">Acyltransferase</keyword>
<dbReference type="SUPFAM" id="SSF55729">
    <property type="entry name" value="Acyl-CoA N-acyltransferases (Nat)"/>
    <property type="match status" value="1"/>
</dbReference>
<reference evidence="4" key="1">
    <citation type="submission" date="2022-10" db="EMBL/GenBank/DDBJ databases">
        <title>The WGS of Solirubrobacter ginsenosidimutans DSM 21036.</title>
        <authorList>
            <person name="Jiang Z."/>
        </authorList>
    </citation>
    <scope>NUCLEOTIDE SEQUENCE</scope>
    <source>
        <strain evidence="4">DSM 21036</strain>
    </source>
</reference>
<organism evidence="4 5">
    <name type="scientific">Solirubrobacter ginsenosidimutans</name>
    <dbReference type="NCBI Taxonomy" id="490573"/>
    <lineage>
        <taxon>Bacteria</taxon>
        <taxon>Bacillati</taxon>
        <taxon>Actinomycetota</taxon>
        <taxon>Thermoleophilia</taxon>
        <taxon>Solirubrobacterales</taxon>
        <taxon>Solirubrobacteraceae</taxon>
        <taxon>Solirubrobacter</taxon>
    </lineage>
</organism>
<gene>
    <name evidence="4" type="ORF">OM076_00815</name>
</gene>
<evidence type="ECO:0000256" key="2">
    <source>
        <dbReference type="ARBA" id="ARBA00023315"/>
    </source>
</evidence>
<dbReference type="PANTHER" id="PTHR43877:SF2">
    <property type="entry name" value="AMINOALKYLPHOSPHONATE N-ACETYLTRANSFERASE-RELATED"/>
    <property type="match status" value="1"/>
</dbReference>
<dbReference type="PANTHER" id="PTHR43877">
    <property type="entry name" value="AMINOALKYLPHOSPHONATE N-ACETYLTRANSFERASE-RELATED-RELATED"/>
    <property type="match status" value="1"/>
</dbReference>
<dbReference type="EMBL" id="JAPDOD010000001">
    <property type="protein sequence ID" value="MDA0158789.1"/>
    <property type="molecule type" value="Genomic_DNA"/>
</dbReference>
<sequence length="124" mass="13870">MADEINRFNVQTTGIDDFEELLVTETDEDGALIGGIYGWTWGSTCWIDALWVREDTRGRRVGSRLLQGAERIALARGCLQLALDTHSFQAPDFYTRNGFEVVGDLPDYPVGHSKFLMRKRASGG</sequence>
<dbReference type="InterPro" id="IPR016181">
    <property type="entry name" value="Acyl_CoA_acyltransferase"/>
</dbReference>
<keyword evidence="5" id="KW-1185">Reference proteome</keyword>
<accession>A0A9X3RY52</accession>
<dbReference type="InterPro" id="IPR050832">
    <property type="entry name" value="Bact_Acetyltransf"/>
</dbReference>
<protein>
    <submittedName>
        <fullName evidence="4">GNAT family N-acetyltransferase</fullName>
    </submittedName>
</protein>
<evidence type="ECO:0000256" key="1">
    <source>
        <dbReference type="ARBA" id="ARBA00022679"/>
    </source>
</evidence>